<dbReference type="EMBL" id="LT629708">
    <property type="protein sequence ID" value="SDO93959.1"/>
    <property type="molecule type" value="Genomic_DNA"/>
</dbReference>
<evidence type="ECO:0000256" key="1">
    <source>
        <dbReference type="SAM" id="MobiDB-lite"/>
    </source>
</evidence>
<protein>
    <recommendedName>
        <fullName evidence="4">Type III effector</fullName>
    </recommendedName>
</protein>
<dbReference type="Proteomes" id="UP000182654">
    <property type="component" value="Chromosome I"/>
</dbReference>
<gene>
    <name evidence="2" type="ORF">SAMN04490184_1845</name>
</gene>
<evidence type="ECO:0000313" key="3">
    <source>
        <dbReference type="Proteomes" id="UP000182654"/>
    </source>
</evidence>
<reference evidence="2 3" key="1">
    <citation type="submission" date="2016-10" db="EMBL/GenBank/DDBJ databases">
        <authorList>
            <person name="Varghese N."/>
            <person name="Submissions S."/>
        </authorList>
    </citation>
    <scope>NUCLEOTIDE SEQUENCE [LARGE SCALE GENOMIC DNA]</scope>
    <source>
        <strain evidence="2 3">BS2774</strain>
    </source>
</reference>
<feature type="compositionally biased region" description="Polar residues" evidence="1">
    <location>
        <begin position="1"/>
        <end position="19"/>
    </location>
</feature>
<proteinExistence type="predicted"/>
<accession>A0ABY0S998</accession>
<evidence type="ECO:0008006" key="4">
    <source>
        <dbReference type="Google" id="ProtNLM"/>
    </source>
</evidence>
<feature type="compositionally biased region" description="Polar residues" evidence="1">
    <location>
        <begin position="47"/>
        <end position="63"/>
    </location>
</feature>
<evidence type="ECO:0000313" key="2">
    <source>
        <dbReference type="EMBL" id="SDO93959.1"/>
    </source>
</evidence>
<organism evidence="2 3">
    <name type="scientific">Pseudomonas extremorientalis</name>
    <dbReference type="NCBI Taxonomy" id="169669"/>
    <lineage>
        <taxon>Bacteria</taxon>
        <taxon>Pseudomonadati</taxon>
        <taxon>Pseudomonadota</taxon>
        <taxon>Gammaproteobacteria</taxon>
        <taxon>Pseudomonadales</taxon>
        <taxon>Pseudomonadaceae</taxon>
        <taxon>Pseudomonas</taxon>
    </lineage>
</organism>
<sequence>MPIESTNSQPNLPSYAQSMRAQPRSAASEPPPPYEFPPAYTEKPPHNASSRTYSTPPTNLTANRISSFHTTSQALRGMGFMSGL</sequence>
<name>A0ABY0S998_9PSED</name>
<feature type="region of interest" description="Disordered" evidence="1">
    <location>
        <begin position="1"/>
        <end position="63"/>
    </location>
</feature>
<keyword evidence="3" id="KW-1185">Reference proteome</keyword>